<protein>
    <recommendedName>
        <fullName evidence="2">TadE-like domain-containing protein</fullName>
    </recommendedName>
</protein>
<feature type="transmembrane region" description="Helical" evidence="1">
    <location>
        <begin position="12"/>
        <end position="32"/>
    </location>
</feature>
<gene>
    <name evidence="3" type="ORF">A6A05_08225</name>
</gene>
<keyword evidence="1" id="KW-1133">Transmembrane helix</keyword>
<name>A0A178N009_9PROT</name>
<keyword evidence="1" id="KW-0812">Transmembrane</keyword>
<evidence type="ECO:0000313" key="4">
    <source>
        <dbReference type="Proteomes" id="UP000078543"/>
    </source>
</evidence>
<accession>A0A178N009</accession>
<organism evidence="3 4">
    <name type="scientific">Magnetospirillum moscoviense</name>
    <dbReference type="NCBI Taxonomy" id="1437059"/>
    <lineage>
        <taxon>Bacteria</taxon>
        <taxon>Pseudomonadati</taxon>
        <taxon>Pseudomonadota</taxon>
        <taxon>Alphaproteobacteria</taxon>
        <taxon>Rhodospirillales</taxon>
        <taxon>Rhodospirillaceae</taxon>
        <taxon>Magnetospirillum</taxon>
    </lineage>
</organism>
<dbReference type="AlphaFoldDB" id="A0A178N009"/>
<evidence type="ECO:0000256" key="1">
    <source>
        <dbReference type="SAM" id="Phobius"/>
    </source>
</evidence>
<dbReference type="Pfam" id="PF07811">
    <property type="entry name" value="TadE"/>
    <property type="match status" value="1"/>
</dbReference>
<dbReference type="RefSeq" id="WP_068497896.1">
    <property type="nucleotide sequence ID" value="NZ_LWQU01000095.1"/>
</dbReference>
<dbReference type="STRING" id="1437059.A6A05_08225"/>
<keyword evidence="4" id="KW-1185">Reference proteome</keyword>
<evidence type="ECO:0000313" key="3">
    <source>
        <dbReference type="EMBL" id="OAN55730.1"/>
    </source>
</evidence>
<feature type="domain" description="TadE-like" evidence="2">
    <location>
        <begin position="11"/>
        <end position="53"/>
    </location>
</feature>
<dbReference type="EMBL" id="LWQU01000095">
    <property type="protein sequence ID" value="OAN55730.1"/>
    <property type="molecule type" value="Genomic_DNA"/>
</dbReference>
<dbReference type="OrthoDB" id="7427721at2"/>
<evidence type="ECO:0000259" key="2">
    <source>
        <dbReference type="Pfam" id="PF07811"/>
    </source>
</evidence>
<reference evidence="3 4" key="1">
    <citation type="submission" date="2016-04" db="EMBL/GenBank/DDBJ databases">
        <title>Draft genome sequence of freshwater magnetotactic bacteria Magnetospirillum marisnigri SP-1 and Magnetospirillum moscoviense BB-1.</title>
        <authorList>
            <person name="Koziaeva V."/>
            <person name="Dziuba M.V."/>
            <person name="Ivanov T.M."/>
            <person name="Kuznetsov B."/>
            <person name="Grouzdev D.S."/>
        </authorList>
    </citation>
    <scope>NUCLEOTIDE SEQUENCE [LARGE SCALE GENOMIC DNA]</scope>
    <source>
        <strain evidence="3 4">BB-1</strain>
    </source>
</reference>
<sequence length="124" mass="12850">MKRRLAFDQSGAAAIEFALVLPALLMMMLGVVEFGRALWTQGTLQYAVEEAARYGAVDDQASSTGVVTRARARMAGLDAAAVTVTATLGASSVTVTASQSLNWLVPGLLPADAVSLSATATHPR</sequence>
<comment type="caution">
    <text evidence="3">The sequence shown here is derived from an EMBL/GenBank/DDBJ whole genome shotgun (WGS) entry which is preliminary data.</text>
</comment>
<keyword evidence="1" id="KW-0472">Membrane</keyword>
<dbReference type="InterPro" id="IPR012495">
    <property type="entry name" value="TadE-like_dom"/>
</dbReference>
<dbReference type="Proteomes" id="UP000078543">
    <property type="component" value="Unassembled WGS sequence"/>
</dbReference>
<proteinExistence type="predicted"/>